<evidence type="ECO:0000256" key="5">
    <source>
        <dbReference type="ARBA" id="ARBA00022692"/>
    </source>
</evidence>
<keyword evidence="3" id="KW-1003">Cell membrane</keyword>
<gene>
    <name evidence="11" type="ORF">OU682_17365</name>
</gene>
<comment type="caution">
    <text evidence="11">The sequence shown here is derived from an EMBL/GenBank/DDBJ whole genome shotgun (WGS) entry which is preliminary data.</text>
</comment>
<comment type="function">
    <text evidence="9">Part of the tripartite ATP-independent periplasmic (TRAP) transport system.</text>
</comment>
<keyword evidence="5 9" id="KW-0812">Transmembrane</keyword>
<feature type="transmembrane region" description="Helical" evidence="9">
    <location>
        <begin position="127"/>
        <end position="148"/>
    </location>
</feature>
<comment type="subcellular location">
    <subcellularLocation>
        <location evidence="1 9">Cell inner membrane</location>
        <topology evidence="1 9">Multi-pass membrane protein</topology>
    </subcellularLocation>
</comment>
<evidence type="ECO:0000313" key="12">
    <source>
        <dbReference type="Proteomes" id="UP001149822"/>
    </source>
</evidence>
<feature type="domain" description="Tripartite ATP-independent periplasmic transporters DctQ component" evidence="10">
    <location>
        <begin position="23"/>
        <end position="152"/>
    </location>
</feature>
<dbReference type="RefSeq" id="WP_268943456.1">
    <property type="nucleotide sequence ID" value="NZ_JAPTYD010000036.1"/>
</dbReference>
<sequence length="179" mass="19431">MERLGKLALTVLRVFMVAALTAMIVLVFLNVVLRYGFNSGISMSEELSRTLFVWLIFMGAVLAMYDHGHLGVDSLVRRLPRASQIGCAILCDALMLFCSGLLMVGSWKQVLINWGNAAPVTGLPIGLTHLAAFVCSIGLVIVIGAHLWRVLTGRAGSRDLVQVVESEDLAPEIRPEAAR</sequence>
<evidence type="ECO:0000256" key="1">
    <source>
        <dbReference type="ARBA" id="ARBA00004429"/>
    </source>
</evidence>
<dbReference type="InterPro" id="IPR055348">
    <property type="entry name" value="DctQ"/>
</dbReference>
<feature type="transmembrane region" description="Helical" evidence="9">
    <location>
        <begin position="12"/>
        <end position="35"/>
    </location>
</feature>
<evidence type="ECO:0000256" key="8">
    <source>
        <dbReference type="ARBA" id="ARBA00038436"/>
    </source>
</evidence>
<evidence type="ECO:0000256" key="7">
    <source>
        <dbReference type="ARBA" id="ARBA00023136"/>
    </source>
</evidence>
<comment type="subunit">
    <text evidence="9">The complex comprises the extracytoplasmic solute receptor protein and the two transmembrane proteins.</text>
</comment>
<evidence type="ECO:0000256" key="3">
    <source>
        <dbReference type="ARBA" id="ARBA00022475"/>
    </source>
</evidence>
<keyword evidence="12" id="KW-1185">Reference proteome</keyword>
<protein>
    <recommendedName>
        <fullName evidence="9">TRAP transporter small permease protein</fullName>
    </recommendedName>
</protein>
<name>A0ABT4J8C7_9RHOB</name>
<reference evidence="11" key="1">
    <citation type="submission" date="2022-12" db="EMBL/GenBank/DDBJ databases">
        <title>Paracoccus sp. EF6 isolated from a lake water.</title>
        <authorList>
            <person name="Liu H."/>
        </authorList>
    </citation>
    <scope>NUCLEOTIDE SEQUENCE</scope>
    <source>
        <strain evidence="11">EF6</strain>
    </source>
</reference>
<evidence type="ECO:0000256" key="2">
    <source>
        <dbReference type="ARBA" id="ARBA00022448"/>
    </source>
</evidence>
<evidence type="ECO:0000259" key="10">
    <source>
        <dbReference type="Pfam" id="PF04290"/>
    </source>
</evidence>
<accession>A0ABT4J8C7</accession>
<feature type="transmembrane region" description="Helical" evidence="9">
    <location>
        <begin position="47"/>
        <end position="65"/>
    </location>
</feature>
<keyword evidence="2 9" id="KW-0813">Transport</keyword>
<dbReference type="EMBL" id="JAPTYD010000036">
    <property type="protein sequence ID" value="MCZ0963378.1"/>
    <property type="molecule type" value="Genomic_DNA"/>
</dbReference>
<dbReference type="InterPro" id="IPR007387">
    <property type="entry name" value="TRAP_DctQ"/>
</dbReference>
<dbReference type="Proteomes" id="UP001149822">
    <property type="component" value="Unassembled WGS sequence"/>
</dbReference>
<proteinExistence type="inferred from homology"/>
<organism evidence="11 12">
    <name type="scientific">Paracoccus benzoatiresistens</name>
    <dbReference type="NCBI Taxonomy" id="2997341"/>
    <lineage>
        <taxon>Bacteria</taxon>
        <taxon>Pseudomonadati</taxon>
        <taxon>Pseudomonadota</taxon>
        <taxon>Alphaproteobacteria</taxon>
        <taxon>Rhodobacterales</taxon>
        <taxon>Paracoccaceae</taxon>
        <taxon>Paracoccus</taxon>
    </lineage>
</organism>
<dbReference type="PANTHER" id="PTHR35011">
    <property type="entry name" value="2,3-DIKETO-L-GULONATE TRAP TRANSPORTER SMALL PERMEASE PROTEIN YIAM"/>
    <property type="match status" value="1"/>
</dbReference>
<dbReference type="Pfam" id="PF04290">
    <property type="entry name" value="DctQ"/>
    <property type="match status" value="1"/>
</dbReference>
<comment type="similarity">
    <text evidence="8 9">Belongs to the TRAP transporter small permease family.</text>
</comment>
<evidence type="ECO:0000256" key="4">
    <source>
        <dbReference type="ARBA" id="ARBA00022519"/>
    </source>
</evidence>
<dbReference type="PANTHER" id="PTHR35011:SF2">
    <property type="entry name" value="2,3-DIKETO-L-GULONATE TRAP TRANSPORTER SMALL PERMEASE PROTEIN YIAM"/>
    <property type="match status" value="1"/>
</dbReference>
<keyword evidence="6 9" id="KW-1133">Transmembrane helix</keyword>
<evidence type="ECO:0000256" key="6">
    <source>
        <dbReference type="ARBA" id="ARBA00022989"/>
    </source>
</evidence>
<keyword evidence="7 9" id="KW-0472">Membrane</keyword>
<evidence type="ECO:0000256" key="9">
    <source>
        <dbReference type="RuleBase" id="RU369079"/>
    </source>
</evidence>
<feature type="transmembrane region" description="Helical" evidence="9">
    <location>
        <begin position="85"/>
        <end position="107"/>
    </location>
</feature>
<evidence type="ECO:0000313" key="11">
    <source>
        <dbReference type="EMBL" id="MCZ0963378.1"/>
    </source>
</evidence>
<keyword evidence="4 9" id="KW-0997">Cell inner membrane</keyword>